<feature type="compositionally biased region" description="Polar residues" evidence="2">
    <location>
        <begin position="965"/>
        <end position="974"/>
    </location>
</feature>
<dbReference type="Gene3D" id="1.10.390.10">
    <property type="entry name" value="Neutral Protease Domain 2"/>
    <property type="match status" value="1"/>
</dbReference>
<accession>A0A310S8U4</accession>
<evidence type="ECO:0000259" key="3">
    <source>
        <dbReference type="Pfam" id="PF01433"/>
    </source>
</evidence>
<feature type="domain" description="Peptidase M1 membrane alanine aminopeptidase" evidence="3">
    <location>
        <begin position="248"/>
        <end position="459"/>
    </location>
</feature>
<dbReference type="Pfam" id="PF11838">
    <property type="entry name" value="ERAP1_C"/>
    <property type="match status" value="1"/>
</dbReference>
<feature type="compositionally biased region" description="Basic and acidic residues" evidence="2">
    <location>
        <begin position="1033"/>
        <end position="1066"/>
    </location>
</feature>
<dbReference type="AlphaFoldDB" id="A0A310S8U4"/>
<evidence type="ECO:0000313" key="6">
    <source>
        <dbReference type="EMBL" id="OAD54900.1"/>
    </source>
</evidence>
<dbReference type="InterPro" id="IPR014782">
    <property type="entry name" value="Peptidase_M1_dom"/>
</dbReference>
<dbReference type="GO" id="GO:0070006">
    <property type="term" value="F:metalloaminopeptidase activity"/>
    <property type="evidence" value="ECO:0007669"/>
    <property type="project" value="TreeGrafter"/>
</dbReference>
<dbReference type="InterPro" id="IPR042097">
    <property type="entry name" value="Aminopeptidase_N-like_N_sf"/>
</dbReference>
<reference evidence="6 7" key="1">
    <citation type="submission" date="2015-07" db="EMBL/GenBank/DDBJ databases">
        <title>The genome of Eufriesea mexicana.</title>
        <authorList>
            <person name="Pan H."/>
            <person name="Kapheim K."/>
        </authorList>
    </citation>
    <scope>NUCLEOTIDE SEQUENCE [LARGE SCALE GENOMIC DNA]</scope>
    <source>
        <strain evidence="6">0111107269</strain>
        <tissue evidence="6">Whole body</tissue>
    </source>
</reference>
<dbReference type="GO" id="GO:0005737">
    <property type="term" value="C:cytoplasm"/>
    <property type="evidence" value="ECO:0007669"/>
    <property type="project" value="TreeGrafter"/>
</dbReference>
<dbReference type="SUPFAM" id="SSF63737">
    <property type="entry name" value="Leukotriene A4 hydrolase N-terminal domain"/>
    <property type="match status" value="1"/>
</dbReference>
<name>A0A310S8U4_9HYME</name>
<evidence type="ECO:0000256" key="2">
    <source>
        <dbReference type="SAM" id="MobiDB-lite"/>
    </source>
</evidence>
<dbReference type="GO" id="GO:0043171">
    <property type="term" value="P:peptide catabolic process"/>
    <property type="evidence" value="ECO:0007669"/>
    <property type="project" value="TreeGrafter"/>
</dbReference>
<organism evidence="6 7">
    <name type="scientific">Eufriesea mexicana</name>
    <dbReference type="NCBI Taxonomy" id="516756"/>
    <lineage>
        <taxon>Eukaryota</taxon>
        <taxon>Metazoa</taxon>
        <taxon>Ecdysozoa</taxon>
        <taxon>Arthropoda</taxon>
        <taxon>Hexapoda</taxon>
        <taxon>Insecta</taxon>
        <taxon>Pterygota</taxon>
        <taxon>Neoptera</taxon>
        <taxon>Endopterygota</taxon>
        <taxon>Hymenoptera</taxon>
        <taxon>Apocrita</taxon>
        <taxon>Aculeata</taxon>
        <taxon>Apoidea</taxon>
        <taxon>Anthophila</taxon>
        <taxon>Apidae</taxon>
        <taxon>Eufriesea</taxon>
    </lineage>
</organism>
<dbReference type="OrthoDB" id="10031169at2759"/>
<evidence type="ECO:0000313" key="7">
    <source>
        <dbReference type="Proteomes" id="UP000250275"/>
    </source>
</evidence>
<dbReference type="GO" id="GO:0005615">
    <property type="term" value="C:extracellular space"/>
    <property type="evidence" value="ECO:0007669"/>
    <property type="project" value="TreeGrafter"/>
</dbReference>
<dbReference type="EMBL" id="KQ763646">
    <property type="protein sequence ID" value="OAD54900.1"/>
    <property type="molecule type" value="Genomic_DNA"/>
</dbReference>
<keyword evidence="7" id="KW-1185">Reference proteome</keyword>
<evidence type="ECO:0000259" key="4">
    <source>
        <dbReference type="Pfam" id="PF11838"/>
    </source>
</evidence>
<evidence type="ECO:0000259" key="5">
    <source>
        <dbReference type="Pfam" id="PF17900"/>
    </source>
</evidence>
<evidence type="ECO:0000256" key="1">
    <source>
        <dbReference type="ARBA" id="ARBA00010136"/>
    </source>
</evidence>
<dbReference type="Proteomes" id="UP000250275">
    <property type="component" value="Unassembled WGS sequence"/>
</dbReference>
<feature type="domain" description="ERAP1-like C-terminal" evidence="4">
    <location>
        <begin position="537"/>
        <end position="755"/>
    </location>
</feature>
<feature type="domain" description="Aminopeptidase N-like N-terminal" evidence="5">
    <location>
        <begin position="74"/>
        <end position="205"/>
    </location>
</feature>
<feature type="region of interest" description="Disordered" evidence="2">
    <location>
        <begin position="58"/>
        <end position="77"/>
    </location>
</feature>
<dbReference type="InterPro" id="IPR024571">
    <property type="entry name" value="ERAP1-like_C_dom"/>
</dbReference>
<dbReference type="InterPro" id="IPR050344">
    <property type="entry name" value="Peptidase_M1_aminopeptidases"/>
</dbReference>
<feature type="region of interest" description="Disordered" evidence="2">
    <location>
        <begin position="929"/>
        <end position="986"/>
    </location>
</feature>
<dbReference type="Gene3D" id="1.25.50.20">
    <property type="match status" value="2"/>
</dbReference>
<sequence length="1108" mass="127054">VPRTVYSIENDVMVTLTENEAVLFEKNKFPTDDMSSVERSKVSLVNYASISNTDQVRGSNVDNKQLGSTTHDGSSENDLSNIRITEYNVDEDKELHTILLESRIQRGLYSLEIEYETIIDENVFFIGNYSTSGEKKWLMGTKLKRSGARCLFPVFDDTVHKSVFSVFVARPKEMTVLSNMPPRSLWDAWNNSMIVDRFDDSPPLSPHNFAFVMGHVESMKTTIVGDTEMVATFWSNSNRSSEEIYLFDKLSQVVINLIDVFFMSYPLPKLDLVGLPPGIDENMGSPGLIMMKQSLFYATNSSPIVTRHNALKVLATLIGQQWLDEFMNANRTDAWFFESLLIYIGHEIIDSSSNSSDSFIIDVQLRLLEIDGYSISRPLHENVNYRLLQSLNDEHAKGACLIRMLHGAISDTAFRNSYKKLITRWKYNSTDVADFMNILEEEATELPSGFSLKETMNSWISQGGYPLVTVIRNYEEESAIIYQEQFALDRPQESVSKFLYIPLNFMNKNGNWSSPTKIWFPAHPKITLYDVGCNESWVLFNVNKTGYYRVHYDERNWMLLKLALRENPELFPPETRASLIDDIFSLTAIGLMKYETTFDFIKYMQMKERHYLPWAAFMRHMFKINRLLYETPIFTDFQEFIARFVSPLYSEVGSMVEEGSHLTMIAIELACEFEHVECLNWSKNAFQNAMSHNETHEIVPSYIRGTLYCTIARYGSRKEWNYFTEKVTFTEDEEERKRLLSSFACFQAPWILQSVPSYIRGTLYCTIARYGSRKEWNYFTEKVTFTEDEEERKRLLSSFACFQAPWILQSILSEILHEERFQEDEISVILKAFPQNPAAAQVASRFVRANWQEIAQRFSGSYSVLKSFVLSMVNGLTTEQDLEDLQIFRESNYDSMKGTRYAAALVEANGNFVTAWLKNSLPQIEKWVPLSSSGRQGPPPKEEKTLSTQSSGVEETPPFRLGSPKGNSWFTTGKASRGLAPTSYDPSGSQTLTGPLNLAKYALQEHFDHCALTLCTHSKIHLLTTQEEPIKKHFEDKSRRSEFTDRQRSVEPNKELDTTTKLDKQGNHSTSTGPAWVSSLTSSATTLRETRSQEIEPNISIEIGRRGL</sequence>
<dbReference type="PANTHER" id="PTHR11533:SF294">
    <property type="entry name" value="THYROTROPIN-RELEASING HORMONE-DEGRADING ECTOENZYME"/>
    <property type="match status" value="1"/>
</dbReference>
<gene>
    <name evidence="6" type="ORF">WN48_05900</name>
</gene>
<feature type="non-terminal residue" evidence="6">
    <location>
        <position position="1"/>
    </location>
</feature>
<dbReference type="Gene3D" id="2.60.40.1910">
    <property type="match status" value="1"/>
</dbReference>
<dbReference type="InterPro" id="IPR045357">
    <property type="entry name" value="Aminopeptidase_N-like_N"/>
</dbReference>
<comment type="similarity">
    <text evidence="1">Belongs to the peptidase M1 family.</text>
</comment>
<feature type="compositionally biased region" description="Polar residues" evidence="2">
    <location>
        <begin position="1067"/>
        <end position="1087"/>
    </location>
</feature>
<dbReference type="GO" id="GO:0006508">
    <property type="term" value="P:proteolysis"/>
    <property type="evidence" value="ECO:0007669"/>
    <property type="project" value="TreeGrafter"/>
</dbReference>
<dbReference type="GO" id="GO:0042277">
    <property type="term" value="F:peptide binding"/>
    <property type="evidence" value="ECO:0007669"/>
    <property type="project" value="TreeGrafter"/>
</dbReference>
<protein>
    <submittedName>
        <fullName evidence="6">Thyrotropin-releasing hormone-degrading ectoenzyme</fullName>
    </submittedName>
</protein>
<dbReference type="Pfam" id="PF01433">
    <property type="entry name" value="Peptidase_M1"/>
    <property type="match status" value="1"/>
</dbReference>
<feature type="region of interest" description="Disordered" evidence="2">
    <location>
        <begin position="1033"/>
        <end position="1093"/>
    </location>
</feature>
<dbReference type="GO" id="GO:0016020">
    <property type="term" value="C:membrane"/>
    <property type="evidence" value="ECO:0007669"/>
    <property type="project" value="TreeGrafter"/>
</dbReference>
<dbReference type="Pfam" id="PF17900">
    <property type="entry name" value="Peptidase_M1_N"/>
    <property type="match status" value="1"/>
</dbReference>
<dbReference type="SUPFAM" id="SSF55486">
    <property type="entry name" value="Metalloproteases ('zincins'), catalytic domain"/>
    <property type="match status" value="1"/>
</dbReference>
<dbReference type="InterPro" id="IPR027268">
    <property type="entry name" value="Peptidase_M4/M1_CTD_sf"/>
</dbReference>
<dbReference type="Gene3D" id="2.60.40.1730">
    <property type="entry name" value="tricorn interacting facor f3 domain"/>
    <property type="match status" value="1"/>
</dbReference>
<proteinExistence type="inferred from homology"/>
<dbReference type="PANTHER" id="PTHR11533">
    <property type="entry name" value="PROTEASE M1 ZINC METALLOPROTEASE"/>
    <property type="match status" value="1"/>
</dbReference>
<dbReference type="GO" id="GO:0008270">
    <property type="term" value="F:zinc ion binding"/>
    <property type="evidence" value="ECO:0007669"/>
    <property type="project" value="InterPro"/>
</dbReference>